<dbReference type="STRING" id="71717.A0A4Y7TZ84"/>
<protein>
    <recommendedName>
        <fullName evidence="5">Copper transport protein</fullName>
    </recommendedName>
</protein>
<keyword evidence="4 5" id="KW-0472">Membrane</keyword>
<comment type="similarity">
    <text evidence="5">Belongs to the copper transporter (Ctr) (TC 1.A.56) family. SLC31A subfamily.</text>
</comment>
<feature type="transmembrane region" description="Helical" evidence="5">
    <location>
        <begin position="279"/>
        <end position="297"/>
    </location>
</feature>
<keyword evidence="5" id="KW-0406">Ion transport</keyword>
<dbReference type="GO" id="GO:0005886">
    <property type="term" value="C:plasma membrane"/>
    <property type="evidence" value="ECO:0007669"/>
    <property type="project" value="TreeGrafter"/>
</dbReference>
<dbReference type="GO" id="GO:0005375">
    <property type="term" value="F:copper ion transmembrane transporter activity"/>
    <property type="evidence" value="ECO:0007669"/>
    <property type="project" value="UniProtKB-UniRule"/>
</dbReference>
<reference evidence="6 7" key="1">
    <citation type="journal article" date="2019" name="Nat. Ecol. Evol.">
        <title>Megaphylogeny resolves global patterns of mushroom evolution.</title>
        <authorList>
            <person name="Varga T."/>
            <person name="Krizsan K."/>
            <person name="Foldi C."/>
            <person name="Dima B."/>
            <person name="Sanchez-Garcia M."/>
            <person name="Sanchez-Ramirez S."/>
            <person name="Szollosi G.J."/>
            <person name="Szarkandi J.G."/>
            <person name="Papp V."/>
            <person name="Albert L."/>
            <person name="Andreopoulos W."/>
            <person name="Angelini C."/>
            <person name="Antonin V."/>
            <person name="Barry K.W."/>
            <person name="Bougher N.L."/>
            <person name="Buchanan P."/>
            <person name="Buyck B."/>
            <person name="Bense V."/>
            <person name="Catcheside P."/>
            <person name="Chovatia M."/>
            <person name="Cooper J."/>
            <person name="Damon W."/>
            <person name="Desjardin D."/>
            <person name="Finy P."/>
            <person name="Geml J."/>
            <person name="Haridas S."/>
            <person name="Hughes K."/>
            <person name="Justo A."/>
            <person name="Karasinski D."/>
            <person name="Kautmanova I."/>
            <person name="Kiss B."/>
            <person name="Kocsube S."/>
            <person name="Kotiranta H."/>
            <person name="LaButti K.M."/>
            <person name="Lechner B.E."/>
            <person name="Liimatainen K."/>
            <person name="Lipzen A."/>
            <person name="Lukacs Z."/>
            <person name="Mihaltcheva S."/>
            <person name="Morgado L.N."/>
            <person name="Niskanen T."/>
            <person name="Noordeloos M.E."/>
            <person name="Ohm R.A."/>
            <person name="Ortiz-Santana B."/>
            <person name="Ovrebo C."/>
            <person name="Racz N."/>
            <person name="Riley R."/>
            <person name="Savchenko A."/>
            <person name="Shiryaev A."/>
            <person name="Soop K."/>
            <person name="Spirin V."/>
            <person name="Szebenyi C."/>
            <person name="Tomsovsky M."/>
            <person name="Tulloss R.E."/>
            <person name="Uehling J."/>
            <person name="Grigoriev I.V."/>
            <person name="Vagvolgyi C."/>
            <person name="Papp T."/>
            <person name="Martin F.M."/>
            <person name="Miettinen O."/>
            <person name="Hibbett D.S."/>
            <person name="Nagy L.G."/>
        </authorList>
    </citation>
    <scope>NUCLEOTIDE SEQUENCE [LARGE SCALE GENOMIC DNA]</scope>
    <source>
        <strain evidence="6 7">FP101781</strain>
    </source>
</reference>
<feature type="transmembrane region" description="Helical" evidence="5">
    <location>
        <begin position="254"/>
        <end position="272"/>
    </location>
</feature>
<keyword evidence="2 5" id="KW-0812">Transmembrane</keyword>
<evidence type="ECO:0000256" key="1">
    <source>
        <dbReference type="ARBA" id="ARBA00004141"/>
    </source>
</evidence>
<proteinExistence type="inferred from homology"/>
<dbReference type="Pfam" id="PF04145">
    <property type="entry name" value="Ctr"/>
    <property type="match status" value="1"/>
</dbReference>
<comment type="subcellular location">
    <subcellularLocation>
        <location evidence="1 5">Membrane</location>
        <topology evidence="1 5">Multi-pass membrane protein</topology>
    </subcellularLocation>
</comment>
<name>A0A4Y7TZ84_COPMI</name>
<dbReference type="OrthoDB" id="73901at2759"/>
<organism evidence="6 7">
    <name type="scientific">Coprinellus micaceus</name>
    <name type="common">Glistening ink-cap mushroom</name>
    <name type="synonym">Coprinus micaceus</name>
    <dbReference type="NCBI Taxonomy" id="71717"/>
    <lineage>
        <taxon>Eukaryota</taxon>
        <taxon>Fungi</taxon>
        <taxon>Dikarya</taxon>
        <taxon>Basidiomycota</taxon>
        <taxon>Agaricomycotina</taxon>
        <taxon>Agaricomycetes</taxon>
        <taxon>Agaricomycetidae</taxon>
        <taxon>Agaricales</taxon>
        <taxon>Agaricineae</taxon>
        <taxon>Psathyrellaceae</taxon>
        <taxon>Coprinellus</taxon>
    </lineage>
</organism>
<evidence type="ECO:0000256" key="4">
    <source>
        <dbReference type="ARBA" id="ARBA00023136"/>
    </source>
</evidence>
<dbReference type="Proteomes" id="UP000298030">
    <property type="component" value="Unassembled WGS sequence"/>
</dbReference>
<keyword evidence="5" id="KW-0813">Transport</keyword>
<dbReference type="InterPro" id="IPR007274">
    <property type="entry name" value="Cop_transporter"/>
</dbReference>
<accession>A0A4Y7TZ84</accession>
<evidence type="ECO:0000313" key="7">
    <source>
        <dbReference type="Proteomes" id="UP000298030"/>
    </source>
</evidence>
<evidence type="ECO:0000256" key="2">
    <source>
        <dbReference type="ARBA" id="ARBA00022692"/>
    </source>
</evidence>
<evidence type="ECO:0000313" key="6">
    <source>
        <dbReference type="EMBL" id="TEB39304.1"/>
    </source>
</evidence>
<feature type="transmembrane region" description="Helical" evidence="5">
    <location>
        <begin position="222"/>
        <end position="242"/>
    </location>
</feature>
<keyword evidence="5" id="KW-0187">Copper transport</keyword>
<dbReference type="AlphaFoldDB" id="A0A4Y7TZ84"/>
<dbReference type="PANTHER" id="PTHR12483">
    <property type="entry name" value="SOLUTE CARRIER FAMILY 31 COPPER TRANSPORTERS"/>
    <property type="match status" value="1"/>
</dbReference>
<gene>
    <name evidence="6" type="ORF">FA13DRAFT_1770243</name>
</gene>
<evidence type="ECO:0000256" key="3">
    <source>
        <dbReference type="ARBA" id="ARBA00022989"/>
    </source>
</evidence>
<evidence type="ECO:0000256" key="5">
    <source>
        <dbReference type="RuleBase" id="RU367022"/>
    </source>
</evidence>
<dbReference type="EMBL" id="QPFP01000002">
    <property type="protein sequence ID" value="TEB39304.1"/>
    <property type="molecule type" value="Genomic_DNA"/>
</dbReference>
<keyword evidence="7" id="KW-1185">Reference proteome</keyword>
<dbReference type="PANTHER" id="PTHR12483:SF27">
    <property type="entry name" value="COPPER TRANSPORT PROTEIN CTR1"/>
    <property type="match status" value="1"/>
</dbReference>
<comment type="caution">
    <text evidence="6">The sequence shown here is derived from an EMBL/GenBank/DDBJ whole genome shotgun (WGS) entry which is preliminary data.</text>
</comment>
<sequence>MSEGEPPLSRRCGDKRRWWRLWLSPVAMNLAIWGPEASTHGPALPAAVLLVQAPLDISNSDTYTIKQIDLADHDTSSTSTSTASSGHDMMTPYLHFNGGDYLYFSAWQPNSPGAIVGACVGLFMLALFERWFGSLRAVFEHHWKHRALLLSSKFSARSEGTELLATGSRTDKSTSTGTQEKELEASVVSVPPLVPRLRIRTIPPFVPSQDIPRGIMYAFHMFVGYLLMLAVMLVLFALFLSIHPAHSLADRTFHAGYIISIVVGLGVGEVAFGRTTCNLAALSVMGPLVCLLFGWFLSVRKPTVRISERVPTVAPAPPCSLCRSRC</sequence>
<keyword evidence="3 5" id="KW-1133">Transmembrane helix</keyword>
<keyword evidence="5" id="KW-0186">Copper</keyword>